<evidence type="ECO:0000256" key="1">
    <source>
        <dbReference type="SAM" id="MobiDB-lite"/>
    </source>
</evidence>
<feature type="region of interest" description="Disordered" evidence="1">
    <location>
        <begin position="247"/>
        <end position="271"/>
    </location>
</feature>
<dbReference type="EMBL" id="CP042914">
    <property type="protein sequence ID" value="QEG43458.1"/>
    <property type="molecule type" value="Genomic_DNA"/>
</dbReference>
<name>A0A5B9QWN6_9BACT</name>
<feature type="compositionally biased region" description="Basic and acidic residues" evidence="1">
    <location>
        <begin position="133"/>
        <end position="142"/>
    </location>
</feature>
<keyword evidence="3" id="KW-1185">Reference proteome</keyword>
<dbReference type="AlphaFoldDB" id="A0A5B9QWN6"/>
<evidence type="ECO:0000313" key="3">
    <source>
        <dbReference type="Proteomes" id="UP000325286"/>
    </source>
</evidence>
<protein>
    <submittedName>
        <fullName evidence="2">Uncharacterized protein</fullName>
    </submittedName>
</protein>
<accession>A0A5B9QWN6</accession>
<organism evidence="2 3">
    <name type="scientific">Roseimaritima ulvae</name>
    <dbReference type="NCBI Taxonomy" id="980254"/>
    <lineage>
        <taxon>Bacteria</taxon>
        <taxon>Pseudomonadati</taxon>
        <taxon>Planctomycetota</taxon>
        <taxon>Planctomycetia</taxon>
        <taxon>Pirellulales</taxon>
        <taxon>Pirellulaceae</taxon>
        <taxon>Roseimaritima</taxon>
    </lineage>
</organism>
<feature type="region of interest" description="Disordered" evidence="1">
    <location>
        <begin position="133"/>
        <end position="173"/>
    </location>
</feature>
<proteinExistence type="predicted"/>
<dbReference type="KEGG" id="rul:UC8_55070"/>
<dbReference type="Proteomes" id="UP000325286">
    <property type="component" value="Chromosome"/>
</dbReference>
<sequence>MAEGWIRLHRQLLDSIVFQDENLLRLFLYLLLRATSNRQCISMRTGRGQTLIKLARGQTIVGREAGSDALGWPPSTFRNRLAKLQELGMVEIVSRSHFSIVTITNWSTYQRDTRTTKGQANSQGKDWEISDDTSQHAEEMDNQRTGNGQPKDTYKKAKKVKKAENTSCEPSDLRSAPLASEFEFLIKSANGETWSLSREKFSEYVGTFGNPNWVKQELRKARQWCSDNKAKRKTPAGMERFLTGWLSRANDRGSHPQDSPAIIKFDPKDAI</sequence>
<reference evidence="2 3" key="1">
    <citation type="submission" date="2019-08" db="EMBL/GenBank/DDBJ databases">
        <title>Deep-cultivation of Planctomycetes and their phenomic and genomic characterization uncovers novel biology.</title>
        <authorList>
            <person name="Wiegand S."/>
            <person name="Jogler M."/>
            <person name="Boedeker C."/>
            <person name="Pinto D."/>
            <person name="Vollmers J."/>
            <person name="Rivas-Marin E."/>
            <person name="Kohn T."/>
            <person name="Peeters S.H."/>
            <person name="Heuer A."/>
            <person name="Rast P."/>
            <person name="Oberbeckmann S."/>
            <person name="Bunk B."/>
            <person name="Jeske O."/>
            <person name="Meyerdierks A."/>
            <person name="Storesund J.E."/>
            <person name="Kallscheuer N."/>
            <person name="Luecker S."/>
            <person name="Lage O.M."/>
            <person name="Pohl T."/>
            <person name="Merkel B.J."/>
            <person name="Hornburger P."/>
            <person name="Mueller R.-W."/>
            <person name="Bruemmer F."/>
            <person name="Labrenz M."/>
            <person name="Spormann A.M."/>
            <person name="Op den Camp H."/>
            <person name="Overmann J."/>
            <person name="Amann R."/>
            <person name="Jetten M.S.M."/>
            <person name="Mascher T."/>
            <person name="Medema M.H."/>
            <person name="Devos D.P."/>
            <person name="Kaster A.-K."/>
            <person name="Ovreas L."/>
            <person name="Rohde M."/>
            <person name="Galperin M.Y."/>
            <person name="Jogler C."/>
        </authorList>
    </citation>
    <scope>NUCLEOTIDE SEQUENCE [LARGE SCALE GENOMIC DNA]</scope>
    <source>
        <strain evidence="2 3">UC8</strain>
    </source>
</reference>
<gene>
    <name evidence="2" type="ORF">UC8_55070</name>
</gene>
<evidence type="ECO:0000313" key="2">
    <source>
        <dbReference type="EMBL" id="QEG43458.1"/>
    </source>
</evidence>
<dbReference type="RefSeq" id="WP_162275845.1">
    <property type="nucleotide sequence ID" value="NZ_CP042914.1"/>
</dbReference>